<name>A0ABY9LVQ6_9BURK</name>
<proteinExistence type="predicted"/>
<reference evidence="2 3" key="1">
    <citation type="submission" date="2023-08" db="EMBL/GenBank/DDBJ databases">
        <title>Achromobacter seleniivolatilans sp. nov., isolated from seleniferous soil.</title>
        <authorList>
            <person name="Zhang S."/>
            <person name="Li K."/>
            <person name="Peng J."/>
            <person name="Zhao Q."/>
            <person name="Wang H."/>
            <person name="Guo Y."/>
        </authorList>
    </citation>
    <scope>NUCLEOTIDE SEQUENCE [LARGE SCALE GENOMIC DNA]</scope>
    <source>
        <strain evidence="2 3">R39</strain>
    </source>
</reference>
<keyword evidence="1" id="KW-0732">Signal</keyword>
<dbReference type="Proteomes" id="UP001234798">
    <property type="component" value="Chromosome"/>
</dbReference>
<feature type="chain" id="PRO_5045190789" evidence="1">
    <location>
        <begin position="18"/>
        <end position="392"/>
    </location>
</feature>
<evidence type="ECO:0000256" key="1">
    <source>
        <dbReference type="SAM" id="SignalP"/>
    </source>
</evidence>
<sequence>MCAAALLLTLMACGKPAQDLSNDAYVWQRSWQPAVAQALAEGASAVRAWRVLAAEKTAGGRWFDAAPNLEALKAAKRPVIMVFRLDGRIDTLDVDDTFARIAAARDAWRNAGVSVTGVEIDYDCATSKLAAYAAFLTALKGRLNADLDLSITALPTWLTSSELDALLKIPDEAVLQVHAVLNPTQGLFDAKRAQTWLSAFAKHTSRPWRVALPTYGSRVTWDEDGNIAAIESERPALQSGNRASELVATPAAMAAFSDLIHRTRPDGLAGIVWFRLPTMQDERAWSLATWRAVLLRQPLQPALDVSMRPLTGGRTQDLMLSNTGNADSALPFTIRWNGVCRAADGINGYTLERDAEGLYLRRGQDGLLRAGSQRNIGWIRCETPPTAFHVQP</sequence>
<organism evidence="2 3">
    <name type="scientific">Achromobacter seleniivolatilans</name>
    <dbReference type="NCBI Taxonomy" id="3047478"/>
    <lineage>
        <taxon>Bacteria</taxon>
        <taxon>Pseudomonadati</taxon>
        <taxon>Pseudomonadota</taxon>
        <taxon>Betaproteobacteria</taxon>
        <taxon>Burkholderiales</taxon>
        <taxon>Alcaligenaceae</taxon>
        <taxon>Achromobacter</taxon>
    </lineage>
</organism>
<gene>
    <name evidence="2" type="ORF">RAS12_18680</name>
</gene>
<protein>
    <submittedName>
        <fullName evidence="2">DUF3142 domain-containing protein</fullName>
    </submittedName>
</protein>
<dbReference type="InterPro" id="IPR021488">
    <property type="entry name" value="DUF3142"/>
</dbReference>
<dbReference type="EMBL" id="CP132976">
    <property type="protein sequence ID" value="WMD18646.1"/>
    <property type="molecule type" value="Genomic_DNA"/>
</dbReference>
<dbReference type="RefSeq" id="WP_306937952.1">
    <property type="nucleotide sequence ID" value="NZ_CP132976.1"/>
</dbReference>
<dbReference type="Pfam" id="PF11340">
    <property type="entry name" value="DUF3142"/>
    <property type="match status" value="1"/>
</dbReference>
<keyword evidence="3" id="KW-1185">Reference proteome</keyword>
<accession>A0ABY9LVQ6</accession>
<evidence type="ECO:0000313" key="2">
    <source>
        <dbReference type="EMBL" id="WMD18646.1"/>
    </source>
</evidence>
<feature type="signal peptide" evidence="1">
    <location>
        <begin position="1"/>
        <end position="17"/>
    </location>
</feature>
<evidence type="ECO:0000313" key="3">
    <source>
        <dbReference type="Proteomes" id="UP001234798"/>
    </source>
</evidence>